<feature type="compositionally biased region" description="Polar residues" evidence="1">
    <location>
        <begin position="141"/>
        <end position="161"/>
    </location>
</feature>
<dbReference type="OMA" id="YEPDKTQ"/>
<name>A0A078AUS3_STYLE</name>
<sequence length="192" mass="21988">MSAQAFSKDSQNPYKTGVLVGNHIEDRFGRELSSKPKNYQPITTEQRSKFHLGNTLLAYEFPPKSLDDILAEKEKKEYEDHMKEIQRGTKTHLFFGHGATQDDFVKRDFGTSNNLFYDKRMKTEELINPHYYHNEPPKADASQTVASNSQNSDPLSNLGSSYSGGFGKTVPKAYSEFTKKFDNNYQKMGLRR</sequence>
<dbReference type="OrthoDB" id="309639at2759"/>
<dbReference type="EMBL" id="CCKQ01013001">
    <property type="protein sequence ID" value="CDW84628.1"/>
    <property type="molecule type" value="Genomic_DNA"/>
</dbReference>
<proteinExistence type="predicted"/>
<dbReference type="InParanoid" id="A0A078AUS3"/>
<keyword evidence="3" id="KW-1185">Reference proteome</keyword>
<evidence type="ECO:0000313" key="3">
    <source>
        <dbReference type="Proteomes" id="UP000039865"/>
    </source>
</evidence>
<reference evidence="2 3" key="1">
    <citation type="submission" date="2014-06" db="EMBL/GenBank/DDBJ databases">
        <authorList>
            <person name="Swart Estienne"/>
        </authorList>
    </citation>
    <scope>NUCLEOTIDE SEQUENCE [LARGE SCALE GENOMIC DNA]</scope>
    <source>
        <strain evidence="2 3">130c</strain>
    </source>
</reference>
<accession>A0A078AUS3</accession>
<evidence type="ECO:0000256" key="1">
    <source>
        <dbReference type="SAM" id="MobiDB-lite"/>
    </source>
</evidence>
<protein>
    <submittedName>
        <fullName evidence="2">Uncharacterized protein</fullName>
    </submittedName>
</protein>
<feature type="region of interest" description="Disordered" evidence="1">
    <location>
        <begin position="130"/>
        <end position="162"/>
    </location>
</feature>
<gene>
    <name evidence="2" type="primary">Contig4932.g5276</name>
    <name evidence="2" type="ORF">STYLEM_13693</name>
</gene>
<evidence type="ECO:0000313" key="2">
    <source>
        <dbReference type="EMBL" id="CDW84628.1"/>
    </source>
</evidence>
<organism evidence="2 3">
    <name type="scientific">Stylonychia lemnae</name>
    <name type="common">Ciliate</name>
    <dbReference type="NCBI Taxonomy" id="5949"/>
    <lineage>
        <taxon>Eukaryota</taxon>
        <taxon>Sar</taxon>
        <taxon>Alveolata</taxon>
        <taxon>Ciliophora</taxon>
        <taxon>Intramacronucleata</taxon>
        <taxon>Spirotrichea</taxon>
        <taxon>Stichotrichia</taxon>
        <taxon>Sporadotrichida</taxon>
        <taxon>Oxytrichidae</taxon>
        <taxon>Stylonychinae</taxon>
        <taxon>Stylonychia</taxon>
    </lineage>
</organism>
<dbReference type="AlphaFoldDB" id="A0A078AUS3"/>
<dbReference type="Proteomes" id="UP000039865">
    <property type="component" value="Unassembled WGS sequence"/>
</dbReference>